<organism evidence="1 2">
    <name type="scientific">Halalkalibaculum roseum</name>
    <dbReference type="NCBI Taxonomy" id="2709311"/>
    <lineage>
        <taxon>Bacteria</taxon>
        <taxon>Pseudomonadati</taxon>
        <taxon>Balneolota</taxon>
        <taxon>Balneolia</taxon>
        <taxon>Balneolales</taxon>
        <taxon>Balneolaceae</taxon>
        <taxon>Halalkalibaculum</taxon>
    </lineage>
</organism>
<dbReference type="AlphaFoldDB" id="A0A6M1T158"/>
<keyword evidence="2" id="KW-1185">Reference proteome</keyword>
<dbReference type="Pfam" id="PF14539">
    <property type="entry name" value="DUF4442"/>
    <property type="match status" value="1"/>
</dbReference>
<dbReference type="InterPro" id="IPR027961">
    <property type="entry name" value="DUF4442"/>
</dbReference>
<accession>A0A6M1T158</accession>
<evidence type="ECO:0000313" key="2">
    <source>
        <dbReference type="Proteomes" id="UP000473278"/>
    </source>
</evidence>
<sequence>MAFLSGLKIKAFSEYKAVVTLPFTYLTKNPFRSIYFACQAMAAEFSSAIICLQTIENYETDLSLLVTGLEATFTKKATQKISFTCEKPQEQDELLEQCISSEQAQEITYTSIGRNESGEKVAEFLITWSFKPRT</sequence>
<name>A0A6M1T158_9BACT</name>
<evidence type="ECO:0000313" key="1">
    <source>
        <dbReference type="EMBL" id="NGP76477.1"/>
    </source>
</evidence>
<protein>
    <submittedName>
        <fullName evidence="1">DUF4442 domain-containing protein</fullName>
    </submittedName>
</protein>
<dbReference type="Gene3D" id="3.10.129.10">
    <property type="entry name" value="Hotdog Thioesterase"/>
    <property type="match status" value="1"/>
</dbReference>
<proteinExistence type="predicted"/>
<dbReference type="SUPFAM" id="SSF54637">
    <property type="entry name" value="Thioesterase/thiol ester dehydrase-isomerase"/>
    <property type="match status" value="1"/>
</dbReference>
<reference evidence="1 2" key="1">
    <citation type="submission" date="2020-02" db="EMBL/GenBank/DDBJ databases">
        <title>Balneolaceae bacterium YR4-1, complete genome.</title>
        <authorList>
            <person name="Li Y."/>
            <person name="Wu S."/>
        </authorList>
    </citation>
    <scope>NUCLEOTIDE SEQUENCE [LARGE SCALE GENOMIC DNA]</scope>
    <source>
        <strain evidence="1 2">YR4-1</strain>
    </source>
</reference>
<gene>
    <name evidence="1" type="ORF">G3570_07525</name>
</gene>
<dbReference type="Proteomes" id="UP000473278">
    <property type="component" value="Unassembled WGS sequence"/>
</dbReference>
<dbReference type="InterPro" id="IPR029069">
    <property type="entry name" value="HotDog_dom_sf"/>
</dbReference>
<dbReference type="EMBL" id="JAALLT010000002">
    <property type="protein sequence ID" value="NGP76477.1"/>
    <property type="molecule type" value="Genomic_DNA"/>
</dbReference>
<comment type="caution">
    <text evidence="1">The sequence shown here is derived from an EMBL/GenBank/DDBJ whole genome shotgun (WGS) entry which is preliminary data.</text>
</comment>